<evidence type="ECO:0000256" key="1">
    <source>
        <dbReference type="SAM" id="MobiDB-lite"/>
    </source>
</evidence>
<reference evidence="3" key="1">
    <citation type="submission" date="2014-11" db="EMBL/GenBank/DDBJ databases">
        <title>Molecular phylogeny of cliff fern family Woodsiaceae with morphological implications.</title>
        <authorList>
            <person name="Shao Y.-Z."/>
            <person name="Wei R."/>
            <person name="Zhang X.-C."/>
        </authorList>
    </citation>
    <scope>NUCLEOTIDE SEQUENCE</scope>
</reference>
<feature type="transmembrane region" description="Helical" evidence="2">
    <location>
        <begin position="777"/>
        <end position="799"/>
    </location>
</feature>
<feature type="compositionally biased region" description="Basic and acidic residues" evidence="1">
    <location>
        <begin position="972"/>
        <end position="982"/>
    </location>
</feature>
<feature type="transmembrane region" description="Helical" evidence="2">
    <location>
        <begin position="443"/>
        <end position="464"/>
    </location>
</feature>
<proteinExistence type="predicted"/>
<gene>
    <name evidence="3" type="ORF">Cvel_17197.t2.CR1</name>
</gene>
<accession>A0A0K6S6K0</accession>
<feature type="transmembrane region" description="Helical" evidence="2">
    <location>
        <begin position="307"/>
        <end position="325"/>
    </location>
</feature>
<dbReference type="PhylomeDB" id="A0A0K6S6K0"/>
<feature type="region of interest" description="Disordered" evidence="1">
    <location>
        <begin position="952"/>
        <end position="983"/>
    </location>
</feature>
<feature type="compositionally biased region" description="Low complexity" evidence="1">
    <location>
        <begin position="962"/>
        <end position="971"/>
    </location>
</feature>
<feature type="compositionally biased region" description="Polar residues" evidence="1">
    <location>
        <begin position="7"/>
        <end position="19"/>
    </location>
</feature>
<feature type="region of interest" description="Disordered" evidence="1">
    <location>
        <begin position="1"/>
        <end position="31"/>
    </location>
</feature>
<sequence>MSDKEQASGSDSHQHQTTGSHHDSDGSQAKQKKYKDIKDFCRKRVRGVAEVSGFVWHRSSVIFKICLCIGFLESLIIGLTYTESWVFTKVFDFVRMKKARPQLHLLEVSYGVKIDQIGFGFKGQSRNPIHRELLEARAAGNWTRVIELTPESKTLLQAETERREIEYATLLDANGVILMNAYANRTGEIWDPAGLVTICRAHFDLGQIKATEILPFTDFRKELLNKAHATSSHHDVSYGRARLGEKEVLFAAKRVNPLLFEDEEAPEKHKVLRRGGKAIIVRGIFLNVEKSKDKVNLIRLLEAMGRVADILGVLFVFITALLPVWRASKPAREYLSSREELYKLLNRPGLPLYVSKMVEQQKEAARKRAADRAKKKGGKLKLADTKLSRLSSGQDEFSEMEEDAEFEGKVKDLKRTALTSRQSFLKAMTFWRMPSVRTVLVDSFVKLFGLTLIIVNLFLSLDVLSDSLQFQAIHEAQLLTIAYNLQYSDVDSAGALAWIPEVEAYLGDEVRRRKIEVAMLVKAGSNPVMLALADEMGTSVRGQTYILNDLPQRVTNLKKRVLATDSILYKNFKTLEAPQWTDLHLSSFGFAATPVYAISDTSQTGAVEGVLICADMLNGKTILNEWSMAAFHDGFVGSYVVHKTGLPEMLSSLVYEPPEPSLWTSFLRSVAVLADPERRLREAAEDYKHEQLRVDLDFLENGPPGQDATLMKFLRAAEKGGKETVTLMLRGRTYFVSAVQVPPDMVDFVPEDFRYDSVFLVRGVRTEAAEYARVMRIGFTAGIIFLAVSIKIFGAIFVWRRIAGPIQHALLGMRAMLAGLPSQVPLSRVEKVEKMGLRIEPYPLSKDSIAFCWFILKYENVLVGMESRERRRCVNFFDKNYPGLLKHKVSRPWCCCPTWPGVETIGQDEDQASALFRSKDHLSKRETGRRSSARASIGGSIDFEVGEDEVLPGSSWGDGDLSPSFSSPCSPLRKDGETKQRVAETQIEQAPDTFLPPAASMESALSFRPKPTVLRTPQNKRDQRGAGRLCSLPDDLVLKSSLRKAHSSPHEAASSPPMHNLKWEPVRSSSQMVWEKKREKRT</sequence>
<feature type="region of interest" description="Disordered" evidence="1">
    <location>
        <begin position="1004"/>
        <end position="1082"/>
    </location>
</feature>
<evidence type="ECO:0000256" key="2">
    <source>
        <dbReference type="SAM" id="Phobius"/>
    </source>
</evidence>
<dbReference type="EMBL" id="CDMZ01000395">
    <property type="protein sequence ID" value="CUC09217.1"/>
    <property type="molecule type" value="Genomic_DNA"/>
</dbReference>
<keyword evidence="2" id="KW-0472">Membrane</keyword>
<protein>
    <submittedName>
        <fullName evidence="3">Uncharacterized protein</fullName>
    </submittedName>
</protein>
<name>A0A0K6S6K0_9ALVE</name>
<keyword evidence="2" id="KW-1133">Transmembrane helix</keyword>
<keyword evidence="2" id="KW-0812">Transmembrane</keyword>
<organism evidence="3">
    <name type="scientific">Chromera velia CCMP2878</name>
    <dbReference type="NCBI Taxonomy" id="1169474"/>
    <lineage>
        <taxon>Eukaryota</taxon>
        <taxon>Sar</taxon>
        <taxon>Alveolata</taxon>
        <taxon>Colpodellida</taxon>
        <taxon>Chromeraceae</taxon>
        <taxon>Chromera</taxon>
    </lineage>
</organism>
<dbReference type="VEuPathDB" id="CryptoDB:Cvel_17197"/>
<evidence type="ECO:0000313" key="3">
    <source>
        <dbReference type="EMBL" id="CUC09217.1"/>
    </source>
</evidence>
<dbReference type="AlphaFoldDB" id="A0A0K6S6K0"/>
<feature type="compositionally biased region" description="Low complexity" evidence="1">
    <location>
        <begin position="1050"/>
        <end position="1059"/>
    </location>
</feature>